<feature type="modified residue" description="N6-carboxylysine" evidence="13">
    <location>
        <position position="226"/>
    </location>
</feature>
<feature type="short sequence motif" description="Meso-diaminopimelate recognition motif" evidence="13">
    <location>
        <begin position="412"/>
        <end position="415"/>
    </location>
</feature>
<keyword evidence="13" id="KW-0547">Nucleotide-binding</keyword>
<reference evidence="18 19" key="1">
    <citation type="submission" date="2014-07" db="EMBL/GenBank/DDBJ databases">
        <title>Unique and conserved regions in Vibrio harveyi and related species in comparison with the shrimp pathogen Vibrio harveyi CAIM 1792.</title>
        <authorList>
            <person name="Espinoza-Valles I."/>
            <person name="Vora G."/>
            <person name="Leekitcharoenphon P."/>
            <person name="Ussery D."/>
            <person name="Hoj L."/>
            <person name="Gomez-Gil B."/>
        </authorList>
    </citation>
    <scope>NUCLEOTIDE SEQUENCE [LARGE SCALE GENOMIC DNA]</scope>
    <source>
        <strain evidence="19">CAIM 1854 / LMG 25443</strain>
    </source>
</reference>
<comment type="pathway">
    <text evidence="13 14">Cell wall biogenesis; peptidoglycan biosynthesis.</text>
</comment>
<dbReference type="PANTHER" id="PTHR23135">
    <property type="entry name" value="MUR LIGASE FAMILY MEMBER"/>
    <property type="match status" value="1"/>
</dbReference>
<feature type="binding site" evidence="13">
    <location>
        <position position="194"/>
    </location>
    <ligand>
        <name>UDP-N-acetyl-alpha-D-muramoyl-L-alanyl-D-glutamate</name>
        <dbReference type="ChEBI" id="CHEBI:83900"/>
    </ligand>
</feature>
<dbReference type="HAMAP" id="MF_00208">
    <property type="entry name" value="MurE"/>
    <property type="match status" value="1"/>
</dbReference>
<proteinExistence type="inferred from homology"/>
<evidence type="ECO:0000256" key="4">
    <source>
        <dbReference type="ARBA" id="ARBA00022984"/>
    </source>
</evidence>
<keyword evidence="13" id="KW-0963">Cytoplasm</keyword>
<dbReference type="AlphaFoldDB" id="A0A0C1ZCN6"/>
<accession>A0A0C1ZCN6</accession>
<comment type="PTM">
    <text evidence="13">Carboxylation is probably crucial for Mg(2+) binding and, consequently, for the gamma-phosphate positioning of ATP.</text>
</comment>
<dbReference type="Pfam" id="PF01225">
    <property type="entry name" value="Mur_ligase"/>
    <property type="match status" value="1"/>
</dbReference>
<dbReference type="GO" id="GO:0071555">
    <property type="term" value="P:cell wall organization"/>
    <property type="evidence" value="ECO:0007669"/>
    <property type="project" value="UniProtKB-KW"/>
</dbReference>
<dbReference type="PANTHER" id="PTHR23135:SF4">
    <property type="entry name" value="UDP-N-ACETYLMURAMOYL-L-ALANYL-D-GLUTAMATE--2,6-DIAMINOPIMELATE LIGASE MURE HOMOLOG, CHLOROPLASTIC"/>
    <property type="match status" value="1"/>
</dbReference>
<feature type="domain" description="Mur ligase N-terminal catalytic" evidence="15">
    <location>
        <begin position="27"/>
        <end position="100"/>
    </location>
</feature>
<dbReference type="GO" id="GO:0051301">
    <property type="term" value="P:cell division"/>
    <property type="evidence" value="ECO:0007669"/>
    <property type="project" value="UniProtKB-KW"/>
</dbReference>
<dbReference type="Gene3D" id="3.90.190.20">
    <property type="entry name" value="Mur ligase, C-terminal domain"/>
    <property type="match status" value="1"/>
</dbReference>
<dbReference type="PATRIC" id="fig|1229493.5.peg.4024"/>
<keyword evidence="5 13" id="KW-0131">Cell cycle</keyword>
<gene>
    <name evidence="13 18" type="primary">murE</name>
    <name evidence="18" type="ORF">H735_23085</name>
</gene>
<comment type="function">
    <text evidence="13">Catalyzes the addition of meso-diaminopimelic acid to the nucleotide precursor UDP-N-acetylmuramoyl-L-alanyl-D-glutamate (UMAG) in the biosynthesis of bacterial cell-wall peptidoglycan.</text>
</comment>
<feature type="binding site" evidence="13">
    <location>
        <position position="463"/>
    </location>
    <ligand>
        <name>meso-2,6-diaminopimelate</name>
        <dbReference type="ChEBI" id="CHEBI:57791"/>
    </ligand>
</feature>
<dbReference type="Pfam" id="PF08245">
    <property type="entry name" value="Mur_ligase_M"/>
    <property type="match status" value="1"/>
</dbReference>
<dbReference type="InterPro" id="IPR005761">
    <property type="entry name" value="UDP-N-AcMur-Glu-dNH2Pim_ligase"/>
</dbReference>
<dbReference type="NCBIfam" id="NF001123">
    <property type="entry name" value="PRK00139.1-1"/>
    <property type="match status" value="1"/>
</dbReference>
<dbReference type="UniPathway" id="UPA00219"/>
<evidence type="ECO:0000256" key="13">
    <source>
        <dbReference type="HAMAP-Rule" id="MF_00208"/>
    </source>
</evidence>
<dbReference type="GO" id="GO:0000287">
    <property type="term" value="F:magnesium ion binding"/>
    <property type="evidence" value="ECO:0007669"/>
    <property type="project" value="UniProtKB-UniRule"/>
</dbReference>
<dbReference type="NCBIfam" id="NF001124">
    <property type="entry name" value="PRK00139.1-2"/>
    <property type="match status" value="1"/>
</dbReference>
<dbReference type="EC" id="6.3.2.13" evidence="8 13"/>
<feature type="binding site" evidence="13">
    <location>
        <position position="186"/>
    </location>
    <ligand>
        <name>UDP-N-acetyl-alpha-D-muramoyl-L-alanyl-D-glutamate</name>
        <dbReference type="ChEBI" id="CHEBI:83900"/>
    </ligand>
</feature>
<keyword evidence="13" id="KW-0067">ATP-binding</keyword>
<protein>
    <recommendedName>
        <fullName evidence="9 13">UDP-N-acetylmuramoyl-L-alanyl-D-glutamate--2,6-diaminopimelate ligase</fullName>
        <ecNumber evidence="8 13">6.3.2.13</ecNumber>
    </recommendedName>
    <alternativeName>
        <fullName evidence="10 13">Meso-A2pm-adding enzyme</fullName>
    </alternativeName>
    <alternativeName>
        <fullName evidence="11 13">Meso-diaminopimelate-adding enzyme</fullName>
    </alternativeName>
    <alternativeName>
        <fullName evidence="12 13">UDP-MurNAc-L-Ala-D-Glu:meso-diaminopimelate ligase</fullName>
    </alternativeName>
    <alternativeName>
        <fullName evidence="13">UDP-MurNAc-tripeptide synthetase</fullName>
    </alternativeName>
    <alternativeName>
        <fullName evidence="13">UDP-N-acetylmuramyl-tripeptide synthetase</fullName>
    </alternativeName>
</protein>
<evidence type="ECO:0000256" key="1">
    <source>
        <dbReference type="ARBA" id="ARBA00005898"/>
    </source>
</evidence>
<feature type="binding site" evidence="13">
    <location>
        <begin position="412"/>
        <end position="415"/>
    </location>
    <ligand>
        <name>meso-2,6-diaminopimelate</name>
        <dbReference type="ChEBI" id="CHEBI:57791"/>
    </ligand>
</feature>
<dbReference type="InterPro" id="IPR036615">
    <property type="entry name" value="Mur_ligase_C_dom_sf"/>
</dbReference>
<keyword evidence="2 13" id="KW-0132">Cell division</keyword>
<dbReference type="Pfam" id="PF02875">
    <property type="entry name" value="Mur_ligase_C"/>
    <property type="match status" value="1"/>
</dbReference>
<evidence type="ECO:0000259" key="17">
    <source>
        <dbReference type="Pfam" id="PF08245"/>
    </source>
</evidence>
<feature type="binding site" evidence="13">
    <location>
        <position position="467"/>
    </location>
    <ligand>
        <name>meso-2,6-diaminopimelate</name>
        <dbReference type="ChEBI" id="CHEBI:57791"/>
    </ligand>
</feature>
<dbReference type="InterPro" id="IPR035911">
    <property type="entry name" value="MurE/MurF_N"/>
</dbReference>
<comment type="catalytic activity">
    <reaction evidence="7 13">
        <text>UDP-N-acetyl-alpha-D-muramoyl-L-alanyl-D-glutamate + meso-2,6-diaminopimelate + ATP = UDP-N-acetyl-alpha-D-muramoyl-L-alanyl-gamma-D-glutamyl-meso-2,6-diaminopimelate + ADP + phosphate + H(+)</text>
        <dbReference type="Rhea" id="RHEA:23676"/>
        <dbReference type="ChEBI" id="CHEBI:15378"/>
        <dbReference type="ChEBI" id="CHEBI:30616"/>
        <dbReference type="ChEBI" id="CHEBI:43474"/>
        <dbReference type="ChEBI" id="CHEBI:57791"/>
        <dbReference type="ChEBI" id="CHEBI:83900"/>
        <dbReference type="ChEBI" id="CHEBI:83905"/>
        <dbReference type="ChEBI" id="CHEBI:456216"/>
        <dbReference type="EC" id="6.3.2.13"/>
    </reaction>
</comment>
<feature type="binding site" evidence="13">
    <location>
        <position position="388"/>
    </location>
    <ligand>
        <name>meso-2,6-diaminopimelate</name>
        <dbReference type="ChEBI" id="CHEBI:57791"/>
    </ligand>
</feature>
<dbReference type="InterPro" id="IPR004101">
    <property type="entry name" value="Mur_ligase_C"/>
</dbReference>
<dbReference type="GO" id="GO:0008765">
    <property type="term" value="F:UDP-N-acetylmuramoylalanyl-D-glutamate-2,6-diaminopimelate ligase activity"/>
    <property type="evidence" value="ECO:0007669"/>
    <property type="project" value="UniProtKB-UniRule"/>
</dbReference>
<feature type="binding site" evidence="13">
    <location>
        <begin position="159"/>
        <end position="160"/>
    </location>
    <ligand>
        <name>UDP-N-acetyl-alpha-D-muramoyl-L-alanyl-D-glutamate</name>
        <dbReference type="ChEBI" id="CHEBI:83900"/>
    </ligand>
</feature>
<sequence length="493" mass="53129">MTKAISMDTLLSTWVDCPSLSSILVSELELDSRRVQSGTTFVAIIGHVVDGRKFIPTAIEQGANAVIAQACEQKAHGTIEIVDDVPVIYLDALDKCLSEIAGHLYTYPTMDLIGVTGTNGKTTITQLIAQWIDLVGSKAAVMGTTGNGFLDNLQEAANTTGNAVEIQKTLSSLAEQKAQYTALEVSSHGLIQGRVKALSFAAGVFTNLSRDHLDYHGTMEEYANAKLTLFTAHQCEHAIINVDDMMGASWAKQLTNALAVSLKPNNEFSQSVYANHIAYAESGITIEFDGKFGEGTLHAPLIGEFNAANLMLAFTTLLSLGFSKQDLLATAGQLQPVLGRMELFQADDNAKVVVDYAHTPDALEKALQALRVHCQGELWAIFGCGGDRDAGKRPMMAEIAERLGDKVVLTDDNPRSEDPALIMKDMLAGLTKPAEAIVQHDRFKALSYALEHASSQDIILLAGKGHEDYQILNSGTIHYSDRESAMTLLGLSS</sequence>
<evidence type="ECO:0000259" key="15">
    <source>
        <dbReference type="Pfam" id="PF01225"/>
    </source>
</evidence>
<feature type="domain" description="Mur ligase central" evidence="17">
    <location>
        <begin position="115"/>
        <end position="315"/>
    </location>
</feature>
<keyword evidence="4 13" id="KW-0573">Peptidoglycan synthesis</keyword>
<evidence type="ECO:0000256" key="8">
    <source>
        <dbReference type="ARBA" id="ARBA00066633"/>
    </source>
</evidence>
<evidence type="ECO:0000256" key="3">
    <source>
        <dbReference type="ARBA" id="ARBA00022960"/>
    </source>
</evidence>
<dbReference type="NCBIfam" id="TIGR01085">
    <property type="entry name" value="murE"/>
    <property type="match status" value="1"/>
</dbReference>
<dbReference type="FunFam" id="3.90.190.20:FF:000006">
    <property type="entry name" value="UDP-N-acetylmuramoyl-L-alanyl-D-glutamate--2,6-diaminopimelate ligase"/>
    <property type="match status" value="1"/>
</dbReference>
<dbReference type="InterPro" id="IPR000713">
    <property type="entry name" value="Mur_ligase_N"/>
</dbReference>
<dbReference type="EMBL" id="JPRD01000048">
    <property type="protein sequence ID" value="KIF50751.1"/>
    <property type="molecule type" value="Genomic_DNA"/>
</dbReference>
<dbReference type="Gene3D" id="3.40.1190.10">
    <property type="entry name" value="Mur-like, catalytic domain"/>
    <property type="match status" value="1"/>
</dbReference>
<dbReference type="GO" id="GO:0005524">
    <property type="term" value="F:ATP binding"/>
    <property type="evidence" value="ECO:0007669"/>
    <property type="project" value="UniProtKB-UniRule"/>
</dbReference>
<dbReference type="GO" id="GO:0005737">
    <property type="term" value="C:cytoplasm"/>
    <property type="evidence" value="ECO:0007669"/>
    <property type="project" value="UniProtKB-SubCell"/>
</dbReference>
<evidence type="ECO:0000256" key="12">
    <source>
        <dbReference type="ARBA" id="ARBA00081560"/>
    </source>
</evidence>
<dbReference type="SUPFAM" id="SSF53244">
    <property type="entry name" value="MurD-like peptide ligases, peptide-binding domain"/>
    <property type="match status" value="1"/>
</dbReference>
<evidence type="ECO:0000256" key="2">
    <source>
        <dbReference type="ARBA" id="ARBA00022618"/>
    </source>
</evidence>
<evidence type="ECO:0000259" key="16">
    <source>
        <dbReference type="Pfam" id="PF02875"/>
    </source>
</evidence>
<feature type="binding site" evidence="13">
    <location>
        <position position="192"/>
    </location>
    <ligand>
        <name>UDP-N-acetyl-alpha-D-muramoyl-L-alanyl-D-glutamate</name>
        <dbReference type="ChEBI" id="CHEBI:83900"/>
    </ligand>
</feature>
<evidence type="ECO:0000256" key="5">
    <source>
        <dbReference type="ARBA" id="ARBA00023306"/>
    </source>
</evidence>
<evidence type="ECO:0000256" key="9">
    <source>
        <dbReference type="ARBA" id="ARBA00072883"/>
    </source>
</evidence>
<dbReference type="Proteomes" id="UP000031586">
    <property type="component" value="Unassembled WGS sequence"/>
</dbReference>
<keyword evidence="3 13" id="KW-0133">Cell shape</keyword>
<feature type="binding site" evidence="13">
    <location>
        <position position="30"/>
    </location>
    <ligand>
        <name>UDP-N-acetyl-alpha-D-muramoyl-L-alanyl-D-glutamate</name>
        <dbReference type="ChEBI" id="CHEBI:83900"/>
    </ligand>
</feature>
<dbReference type="GO" id="GO:0008360">
    <property type="term" value="P:regulation of cell shape"/>
    <property type="evidence" value="ECO:0007669"/>
    <property type="project" value="UniProtKB-KW"/>
</dbReference>
<keyword evidence="13" id="KW-0460">Magnesium</keyword>
<evidence type="ECO:0000256" key="11">
    <source>
        <dbReference type="ARBA" id="ARBA00076158"/>
    </source>
</evidence>
<comment type="caution">
    <text evidence="18">The sequence shown here is derived from an EMBL/GenBank/DDBJ whole genome shotgun (WGS) entry which is preliminary data.</text>
</comment>
<comment type="caution">
    <text evidence="13">Lacks conserved residue(s) required for the propagation of feature annotation.</text>
</comment>
<evidence type="ECO:0000256" key="14">
    <source>
        <dbReference type="RuleBase" id="RU004135"/>
    </source>
</evidence>
<organism evidence="18 19">
    <name type="scientific">Vibrio owensii CAIM 1854 = LMG 25443</name>
    <dbReference type="NCBI Taxonomy" id="1229493"/>
    <lineage>
        <taxon>Bacteria</taxon>
        <taxon>Pseudomonadati</taxon>
        <taxon>Pseudomonadota</taxon>
        <taxon>Gammaproteobacteria</taxon>
        <taxon>Vibrionales</taxon>
        <taxon>Vibrionaceae</taxon>
        <taxon>Vibrio</taxon>
    </lineage>
</organism>
<feature type="domain" description="Mur ligase C-terminal" evidence="16">
    <location>
        <begin position="339"/>
        <end position="465"/>
    </location>
</feature>
<dbReference type="SUPFAM" id="SSF63418">
    <property type="entry name" value="MurE/MurF N-terminal domain"/>
    <property type="match status" value="1"/>
</dbReference>
<dbReference type="Gene3D" id="3.40.1390.10">
    <property type="entry name" value="MurE/MurF, N-terminal domain"/>
    <property type="match status" value="1"/>
</dbReference>
<evidence type="ECO:0000256" key="10">
    <source>
        <dbReference type="ARBA" id="ARBA00075482"/>
    </source>
</evidence>
<feature type="binding site" evidence="13">
    <location>
        <position position="158"/>
    </location>
    <ligand>
        <name>UDP-N-acetyl-alpha-D-muramoyl-L-alanyl-D-glutamate</name>
        <dbReference type="ChEBI" id="CHEBI:83900"/>
    </ligand>
</feature>
<feature type="binding site" evidence="13">
    <location>
        <begin position="117"/>
        <end position="123"/>
    </location>
    <ligand>
        <name>ATP</name>
        <dbReference type="ChEBI" id="CHEBI:30616"/>
    </ligand>
</feature>
<evidence type="ECO:0000313" key="19">
    <source>
        <dbReference type="Proteomes" id="UP000031586"/>
    </source>
</evidence>
<dbReference type="GO" id="GO:0009252">
    <property type="term" value="P:peptidoglycan biosynthetic process"/>
    <property type="evidence" value="ECO:0007669"/>
    <property type="project" value="UniProtKB-UniRule"/>
</dbReference>
<dbReference type="RefSeq" id="WP_020194005.1">
    <property type="nucleotide sequence ID" value="NZ_BAOH01000002.1"/>
</dbReference>
<comment type="cofactor">
    <cofactor evidence="13">
        <name>Mg(2+)</name>
        <dbReference type="ChEBI" id="CHEBI:18420"/>
    </cofactor>
</comment>
<evidence type="ECO:0000256" key="7">
    <source>
        <dbReference type="ARBA" id="ARBA00050251"/>
    </source>
</evidence>
<keyword evidence="6 13" id="KW-0961">Cell wall biogenesis/degradation</keyword>
<keyword evidence="13 18" id="KW-0436">Ligase</keyword>
<feature type="binding site" evidence="13">
    <location>
        <position position="32"/>
    </location>
    <ligand>
        <name>UDP-N-acetyl-alpha-D-muramoyl-L-alanyl-D-glutamate</name>
        <dbReference type="ChEBI" id="CHEBI:83900"/>
    </ligand>
</feature>
<dbReference type="InterPro" id="IPR013221">
    <property type="entry name" value="Mur_ligase_cen"/>
</dbReference>
<evidence type="ECO:0000313" key="18">
    <source>
        <dbReference type="EMBL" id="KIF50751.1"/>
    </source>
</evidence>
<evidence type="ECO:0000256" key="6">
    <source>
        <dbReference type="ARBA" id="ARBA00023316"/>
    </source>
</evidence>
<comment type="similarity">
    <text evidence="1 13">Belongs to the MurCDEF family. MurE subfamily.</text>
</comment>
<comment type="subcellular location">
    <subcellularLocation>
        <location evidence="13 14">Cytoplasm</location>
    </subcellularLocation>
</comment>
<dbReference type="InterPro" id="IPR036565">
    <property type="entry name" value="Mur-like_cat_sf"/>
</dbReference>
<name>A0A0C1ZCN6_9VIBR</name>
<dbReference type="SUPFAM" id="SSF53623">
    <property type="entry name" value="MurD-like peptide ligases, catalytic domain"/>
    <property type="match status" value="1"/>
</dbReference>
<dbReference type="NCBIfam" id="NF001126">
    <property type="entry name" value="PRK00139.1-4"/>
    <property type="match status" value="1"/>
</dbReference>